<evidence type="ECO:0000256" key="8">
    <source>
        <dbReference type="ARBA" id="ARBA00023034"/>
    </source>
</evidence>
<dbReference type="SUPFAM" id="SSF53448">
    <property type="entry name" value="Nucleotide-diphospho-sugar transferases"/>
    <property type="match status" value="1"/>
</dbReference>
<proteinExistence type="inferred from homology"/>
<dbReference type="InterPro" id="IPR005027">
    <property type="entry name" value="Glyco_trans_43"/>
</dbReference>
<dbReference type="EMBL" id="JBAMMX010000017">
    <property type="protein sequence ID" value="KAK6924020.1"/>
    <property type="molecule type" value="Genomic_DNA"/>
</dbReference>
<feature type="compositionally biased region" description="Basic residues" evidence="13">
    <location>
        <begin position="478"/>
        <end position="494"/>
    </location>
</feature>
<dbReference type="InterPro" id="IPR029044">
    <property type="entry name" value="Nucleotide-diphossugar_trans"/>
</dbReference>
<dbReference type="GO" id="GO:0042285">
    <property type="term" value="F:xylosyltransferase activity"/>
    <property type="evidence" value="ECO:0007669"/>
    <property type="project" value="TreeGrafter"/>
</dbReference>
<comment type="similarity">
    <text evidence="2 12">Belongs to the glycosyltransferase 43 family.</text>
</comment>
<evidence type="ECO:0000313" key="14">
    <source>
        <dbReference type="EMBL" id="KAK6924020.1"/>
    </source>
</evidence>
<keyword evidence="9 12" id="KW-0472">Membrane</keyword>
<dbReference type="PANTHER" id="PTHR10896">
    <property type="entry name" value="GALACTOSYLGALACTOSYLXYLOSYLPROTEIN 3-BETA-GLUCURONOSYLTRANSFERASE BETA-1,3-GLUCURONYLTRANSFERASE"/>
    <property type="match status" value="1"/>
</dbReference>
<evidence type="ECO:0000256" key="5">
    <source>
        <dbReference type="ARBA" id="ARBA00022692"/>
    </source>
</evidence>
<evidence type="ECO:0000256" key="1">
    <source>
        <dbReference type="ARBA" id="ARBA00004323"/>
    </source>
</evidence>
<evidence type="ECO:0000313" key="15">
    <source>
        <dbReference type="Proteomes" id="UP001370490"/>
    </source>
</evidence>
<keyword evidence="15" id="KW-1185">Reference proteome</keyword>
<keyword evidence="4 12" id="KW-0808">Transferase</keyword>
<dbReference type="GO" id="GO:0000139">
    <property type="term" value="C:Golgi membrane"/>
    <property type="evidence" value="ECO:0007669"/>
    <property type="project" value="UniProtKB-SubCell"/>
</dbReference>
<dbReference type="GO" id="GO:0071555">
    <property type="term" value="P:cell wall organization"/>
    <property type="evidence" value="ECO:0007669"/>
    <property type="project" value="UniProtKB-KW"/>
</dbReference>
<keyword evidence="10" id="KW-0325">Glycoprotein</keyword>
<evidence type="ECO:0000256" key="11">
    <source>
        <dbReference type="ARBA" id="ARBA00023316"/>
    </source>
</evidence>
<evidence type="ECO:0000256" key="13">
    <source>
        <dbReference type="SAM" id="MobiDB-lite"/>
    </source>
</evidence>
<dbReference type="GO" id="GO:0015018">
    <property type="term" value="F:galactosylgalactosylxylosylprotein 3-beta-glucuronosyltransferase activity"/>
    <property type="evidence" value="ECO:0007669"/>
    <property type="project" value="InterPro"/>
</dbReference>
<dbReference type="GO" id="GO:0010417">
    <property type="term" value="P:glucuronoxylan biosynthetic process"/>
    <property type="evidence" value="ECO:0007669"/>
    <property type="project" value="TreeGrafter"/>
</dbReference>
<reference evidence="14 15" key="1">
    <citation type="submission" date="2023-12" db="EMBL/GenBank/DDBJ databases">
        <title>A high-quality genome assembly for Dillenia turbinata (Dilleniales).</title>
        <authorList>
            <person name="Chanderbali A."/>
        </authorList>
    </citation>
    <scope>NUCLEOTIDE SEQUENCE [LARGE SCALE GENOMIC DNA]</scope>
    <source>
        <strain evidence="14">LSX21</strain>
        <tissue evidence="14">Leaf</tissue>
    </source>
</reference>
<evidence type="ECO:0000256" key="7">
    <source>
        <dbReference type="ARBA" id="ARBA00022989"/>
    </source>
</evidence>
<gene>
    <name evidence="14" type="ORF">RJ641_010220</name>
</gene>
<keyword evidence="11 12" id="KW-0961">Cell wall biogenesis/degradation</keyword>
<feature type="transmembrane region" description="Helical" evidence="12">
    <location>
        <begin position="34"/>
        <end position="53"/>
    </location>
</feature>
<keyword evidence="6 12" id="KW-0735">Signal-anchor</keyword>
<sequence>MKLSALQNNRRSNSFRGASLLDSSVDGSIKSPAAIFWLVLHGLCCLISLVLGFRFSRLVFFLLFSSSTTTPPINLFSTANSFTETLSLHTSPPPNLNLTPLIPQNGVVTSSGVVVGRHGILIRPWPHPNPNEVMKAHRIIERVQEEQRIQFGIKNPRTIIVVTPTYVRTFQTLHLTGVMHSLMLVPYDLVWILVEAGGKTNETASILGKSGLRSIIHIGFNQRMPSSWEERRKTENQMRLRALRVVRDQKLEGIVMFADDSNMHSMELFDEIQKLKYIGALSVGILVHSGNSDELSSVIVTQKKDEVVGAEDPSMPIQGPACNSSGQVVGWHTFNSLPYEGKSATYIDDKAPVLPSKLEWSGFVLNSRLLWKDAEDRPEWVKDLDAVDRNGEGFASPLFLLKDTSVVEPLGSCGRKVMLWWLRVEARADSKFPSGWIIDPPLEITIPAKRTPWPDAPPELPPDVKVVNVDEHVEKRPARTRSSRSKHRSKRKREAKLAADVSAKHSVEN</sequence>
<protein>
    <recommendedName>
        <fullName evidence="12">Glycosyltransferases</fullName>
        <ecNumber evidence="12">2.4.-.-</ecNumber>
    </recommendedName>
</protein>
<dbReference type="Proteomes" id="UP001370490">
    <property type="component" value="Unassembled WGS sequence"/>
</dbReference>
<evidence type="ECO:0000256" key="12">
    <source>
        <dbReference type="RuleBase" id="RU363127"/>
    </source>
</evidence>
<comment type="caution">
    <text evidence="14">The sequence shown here is derived from an EMBL/GenBank/DDBJ whole genome shotgun (WGS) entry which is preliminary data.</text>
</comment>
<comment type="subcellular location">
    <subcellularLocation>
        <location evidence="1 12">Golgi apparatus membrane</location>
        <topology evidence="1 12">Single-pass type II membrane protein</topology>
    </subcellularLocation>
</comment>
<keyword evidence="7 12" id="KW-1133">Transmembrane helix</keyword>
<keyword evidence="3" id="KW-0328">Glycosyltransferase</keyword>
<dbReference type="PANTHER" id="PTHR10896:SF17">
    <property type="entry name" value="BETA-1,4-XYLOSYLTRANSFERASE IRX14H-RELATED"/>
    <property type="match status" value="1"/>
</dbReference>
<dbReference type="GO" id="GO:0009834">
    <property type="term" value="P:plant-type secondary cell wall biogenesis"/>
    <property type="evidence" value="ECO:0007669"/>
    <property type="project" value="TreeGrafter"/>
</dbReference>
<evidence type="ECO:0000256" key="6">
    <source>
        <dbReference type="ARBA" id="ARBA00022968"/>
    </source>
</evidence>
<dbReference type="EC" id="2.4.-.-" evidence="12"/>
<evidence type="ECO:0000256" key="3">
    <source>
        <dbReference type="ARBA" id="ARBA00022676"/>
    </source>
</evidence>
<keyword evidence="5 12" id="KW-0812">Transmembrane</keyword>
<accession>A0AAN8UY23</accession>
<evidence type="ECO:0000256" key="9">
    <source>
        <dbReference type="ARBA" id="ARBA00023136"/>
    </source>
</evidence>
<evidence type="ECO:0000256" key="10">
    <source>
        <dbReference type="ARBA" id="ARBA00023180"/>
    </source>
</evidence>
<dbReference type="FunFam" id="3.90.550.10:FF:000096">
    <property type="entry name" value="Glycosyltransferases"/>
    <property type="match status" value="1"/>
</dbReference>
<comment type="function">
    <text evidence="12">Involved in the synthesis of glucuronoxylan hemicellulose in secondary cell walls.</text>
</comment>
<feature type="region of interest" description="Disordered" evidence="13">
    <location>
        <begin position="449"/>
        <end position="509"/>
    </location>
</feature>
<name>A0AAN8UY23_9MAGN</name>
<evidence type="ECO:0000256" key="2">
    <source>
        <dbReference type="ARBA" id="ARBA00007706"/>
    </source>
</evidence>
<keyword evidence="8 12" id="KW-0333">Golgi apparatus</keyword>
<dbReference type="AlphaFoldDB" id="A0AAN8UY23"/>
<evidence type="ECO:0000256" key="4">
    <source>
        <dbReference type="ARBA" id="ARBA00022679"/>
    </source>
</evidence>
<dbReference type="Pfam" id="PF03360">
    <property type="entry name" value="Glyco_transf_43"/>
    <property type="match status" value="1"/>
</dbReference>
<organism evidence="14 15">
    <name type="scientific">Dillenia turbinata</name>
    <dbReference type="NCBI Taxonomy" id="194707"/>
    <lineage>
        <taxon>Eukaryota</taxon>
        <taxon>Viridiplantae</taxon>
        <taxon>Streptophyta</taxon>
        <taxon>Embryophyta</taxon>
        <taxon>Tracheophyta</taxon>
        <taxon>Spermatophyta</taxon>
        <taxon>Magnoliopsida</taxon>
        <taxon>eudicotyledons</taxon>
        <taxon>Gunneridae</taxon>
        <taxon>Pentapetalae</taxon>
        <taxon>Dilleniales</taxon>
        <taxon>Dilleniaceae</taxon>
        <taxon>Dillenia</taxon>
    </lineage>
</organism>
<dbReference type="Gene3D" id="3.90.550.10">
    <property type="entry name" value="Spore Coat Polysaccharide Biosynthesis Protein SpsA, Chain A"/>
    <property type="match status" value="1"/>
</dbReference>
<feature type="compositionally biased region" description="Basic and acidic residues" evidence="13">
    <location>
        <begin position="468"/>
        <end position="477"/>
    </location>
</feature>